<keyword evidence="4 11" id="KW-0808">Transferase</keyword>
<evidence type="ECO:0000313" key="13">
    <source>
        <dbReference type="Proteomes" id="UP000018439"/>
    </source>
</evidence>
<dbReference type="HAMAP" id="MF_00228">
    <property type="entry name" value="Thz_kinase"/>
    <property type="match status" value="1"/>
</dbReference>
<dbReference type="InterPro" id="IPR029056">
    <property type="entry name" value="Ribokinase-like"/>
</dbReference>
<dbReference type="NCBIfam" id="TIGR00694">
    <property type="entry name" value="thiM"/>
    <property type="match status" value="1"/>
</dbReference>
<comment type="pathway">
    <text evidence="3 11">Cofactor biosynthesis; thiamine diphosphate biosynthesis; 4-methyl-5-(2-phosphoethyl)-thiazole from 5-(2-hydroxyethyl)-4-methylthiazole: step 1/1.</text>
</comment>
<feature type="binding site" evidence="11">
    <location>
        <position position="46"/>
    </location>
    <ligand>
        <name>substrate</name>
    </ligand>
</feature>
<evidence type="ECO:0000256" key="4">
    <source>
        <dbReference type="ARBA" id="ARBA00022679"/>
    </source>
</evidence>
<evidence type="ECO:0000256" key="1">
    <source>
        <dbReference type="ARBA" id="ARBA00001771"/>
    </source>
</evidence>
<reference evidence="12 13" key="1">
    <citation type="journal article" date="2011" name="Stand. Genomic Sci.">
        <title>Non-contiguous finished genome sequence of Bacteroides coprosuis type strain (PC139).</title>
        <authorList>
            <person name="Land M."/>
            <person name="Held B."/>
            <person name="Gronow S."/>
            <person name="Abt B."/>
            <person name="Lucas S."/>
            <person name="Del Rio T.G."/>
            <person name="Nolan M."/>
            <person name="Tice H."/>
            <person name="Cheng J.F."/>
            <person name="Pitluck S."/>
            <person name="Liolios K."/>
            <person name="Pagani I."/>
            <person name="Ivanova N."/>
            <person name="Mavromatis K."/>
            <person name="Mikhailova N."/>
            <person name="Pati A."/>
            <person name="Tapia R."/>
            <person name="Han C."/>
            <person name="Goodwin L."/>
            <person name="Chen A."/>
            <person name="Palaniappan K."/>
            <person name="Hauser L."/>
            <person name="Brambilla E.M."/>
            <person name="Rohde M."/>
            <person name="Goker M."/>
            <person name="Detter J.C."/>
            <person name="Woyke T."/>
            <person name="Bristow J."/>
            <person name="Eisen J.A."/>
            <person name="Markowitz V."/>
            <person name="Hugenholtz P."/>
            <person name="Kyrpides N.C."/>
            <person name="Klenk H.P."/>
            <person name="Lapidus A."/>
        </authorList>
    </citation>
    <scope>NUCLEOTIDE SEQUENCE</scope>
    <source>
        <strain evidence="12 13">DSM 18011</strain>
    </source>
</reference>
<dbReference type="EC" id="2.7.1.50" evidence="11"/>
<keyword evidence="9 11" id="KW-0460">Magnesium</keyword>
<name>F3ZUB8_9BACE</name>
<keyword evidence="13" id="KW-1185">Reference proteome</keyword>
<feature type="binding site" evidence="11">
    <location>
        <position position="195"/>
    </location>
    <ligand>
        <name>substrate</name>
    </ligand>
</feature>
<feature type="binding site" evidence="11">
    <location>
        <position position="168"/>
    </location>
    <ligand>
        <name>ATP</name>
        <dbReference type="ChEBI" id="CHEBI:30616"/>
    </ligand>
</feature>
<dbReference type="PIRSF" id="PIRSF000513">
    <property type="entry name" value="Thz_kinase"/>
    <property type="match status" value="1"/>
</dbReference>
<accession>F3ZUB8</accession>
<evidence type="ECO:0000256" key="10">
    <source>
        <dbReference type="ARBA" id="ARBA00022977"/>
    </source>
</evidence>
<keyword evidence="8 11" id="KW-0067">ATP-binding</keyword>
<dbReference type="UniPathway" id="UPA00060">
    <property type="reaction ID" value="UER00139"/>
</dbReference>
<keyword evidence="6 11" id="KW-0547">Nucleotide-binding</keyword>
<dbReference type="EMBL" id="CM001167">
    <property type="protein sequence ID" value="EGJ71363.1"/>
    <property type="molecule type" value="Genomic_DNA"/>
</dbReference>
<dbReference type="PRINTS" id="PR01099">
    <property type="entry name" value="HYETHTZKNASE"/>
</dbReference>
<dbReference type="GO" id="GO:0009228">
    <property type="term" value="P:thiamine biosynthetic process"/>
    <property type="evidence" value="ECO:0007669"/>
    <property type="project" value="UniProtKB-KW"/>
</dbReference>
<protein>
    <recommendedName>
        <fullName evidence="11">Hydroxyethylthiazole kinase</fullName>
        <ecNumber evidence="11">2.7.1.50</ecNumber>
    </recommendedName>
    <alternativeName>
        <fullName evidence="11">4-methyl-5-beta-hydroxyethylthiazole kinase</fullName>
        <shortName evidence="11">TH kinase</shortName>
        <shortName evidence="11">Thz kinase</shortName>
    </alternativeName>
</protein>
<keyword evidence="7 11" id="KW-0418">Kinase</keyword>
<evidence type="ECO:0000256" key="7">
    <source>
        <dbReference type="ARBA" id="ARBA00022777"/>
    </source>
</evidence>
<keyword evidence="5 11" id="KW-0479">Metal-binding</keyword>
<evidence type="ECO:0000256" key="3">
    <source>
        <dbReference type="ARBA" id="ARBA00004868"/>
    </source>
</evidence>
<comment type="function">
    <text evidence="11">Catalyzes the phosphorylation of the hydroxyl group of 4-methyl-5-beta-hydroxyethylthiazole (THZ).</text>
</comment>
<dbReference type="GO" id="GO:0005524">
    <property type="term" value="F:ATP binding"/>
    <property type="evidence" value="ECO:0007669"/>
    <property type="project" value="UniProtKB-UniRule"/>
</dbReference>
<evidence type="ECO:0000256" key="5">
    <source>
        <dbReference type="ARBA" id="ARBA00022723"/>
    </source>
</evidence>
<dbReference type="Proteomes" id="UP000018439">
    <property type="component" value="Chromosome"/>
</dbReference>
<dbReference type="eggNOG" id="COG2145">
    <property type="taxonomic scope" value="Bacteria"/>
</dbReference>
<evidence type="ECO:0000256" key="8">
    <source>
        <dbReference type="ARBA" id="ARBA00022840"/>
    </source>
</evidence>
<proteinExistence type="inferred from homology"/>
<dbReference type="AlphaFoldDB" id="F3ZUB8"/>
<dbReference type="HOGENOM" id="CLU_019943_0_1_10"/>
<comment type="cofactor">
    <cofactor evidence="2 11">
        <name>Mg(2+)</name>
        <dbReference type="ChEBI" id="CHEBI:18420"/>
    </cofactor>
</comment>
<dbReference type="Pfam" id="PF02110">
    <property type="entry name" value="HK"/>
    <property type="match status" value="1"/>
</dbReference>
<gene>
    <name evidence="11" type="primary">thiM</name>
    <name evidence="12" type="ORF">Bcop_1159</name>
</gene>
<dbReference type="InterPro" id="IPR000417">
    <property type="entry name" value="Hyethyz_kinase"/>
</dbReference>
<comment type="similarity">
    <text evidence="11">Belongs to the Thz kinase family.</text>
</comment>
<sequence length="260" mass="27507">MNALKSILKDIELIKAQSPLIHNITNFVVMNNTANALLALGASPVMAHASEEVEEMTSIASALVLNIGTLSPTWIDSMKIAGRTASSKNIPIILDPVGAGATSYRSRICRELIQDCNPTVIRGNASEIMSLVDEEIQTKGVDSTSSSLHAVEYAKVLAQKTGAIVSISGEIDYITDGTRVNEVRGGSPLMPRVTGMGCTATALTAAFLAVNKNALEAATHAMELMSWVGEKAAKQAKGPGTMQLFFLDELYQVATGEVQA</sequence>
<feature type="binding site" evidence="11">
    <location>
        <position position="122"/>
    </location>
    <ligand>
        <name>ATP</name>
        <dbReference type="ChEBI" id="CHEBI:30616"/>
    </ligand>
</feature>
<dbReference type="GO" id="GO:0004417">
    <property type="term" value="F:hydroxyethylthiazole kinase activity"/>
    <property type="evidence" value="ECO:0007669"/>
    <property type="project" value="UniProtKB-UniRule"/>
</dbReference>
<dbReference type="NCBIfam" id="NF006830">
    <property type="entry name" value="PRK09355.1"/>
    <property type="match status" value="1"/>
</dbReference>
<dbReference type="GO" id="GO:0000287">
    <property type="term" value="F:magnesium ion binding"/>
    <property type="evidence" value="ECO:0007669"/>
    <property type="project" value="UniProtKB-UniRule"/>
</dbReference>
<comment type="catalytic activity">
    <reaction evidence="1 11">
        <text>5-(2-hydroxyethyl)-4-methylthiazole + ATP = 4-methyl-5-(2-phosphooxyethyl)-thiazole + ADP + H(+)</text>
        <dbReference type="Rhea" id="RHEA:24212"/>
        <dbReference type="ChEBI" id="CHEBI:15378"/>
        <dbReference type="ChEBI" id="CHEBI:17957"/>
        <dbReference type="ChEBI" id="CHEBI:30616"/>
        <dbReference type="ChEBI" id="CHEBI:58296"/>
        <dbReference type="ChEBI" id="CHEBI:456216"/>
        <dbReference type="EC" id="2.7.1.50"/>
    </reaction>
</comment>
<evidence type="ECO:0000313" key="12">
    <source>
        <dbReference type="EMBL" id="EGJ71363.1"/>
    </source>
</evidence>
<evidence type="ECO:0000256" key="2">
    <source>
        <dbReference type="ARBA" id="ARBA00001946"/>
    </source>
</evidence>
<evidence type="ECO:0000256" key="9">
    <source>
        <dbReference type="ARBA" id="ARBA00022842"/>
    </source>
</evidence>
<dbReference type="SUPFAM" id="SSF53613">
    <property type="entry name" value="Ribokinase-like"/>
    <property type="match status" value="1"/>
</dbReference>
<evidence type="ECO:0000256" key="6">
    <source>
        <dbReference type="ARBA" id="ARBA00022741"/>
    </source>
</evidence>
<dbReference type="STRING" id="679937.Bcop_1159"/>
<dbReference type="GO" id="GO:0009229">
    <property type="term" value="P:thiamine diphosphate biosynthetic process"/>
    <property type="evidence" value="ECO:0007669"/>
    <property type="project" value="UniProtKB-UniRule"/>
</dbReference>
<keyword evidence="10 11" id="KW-0784">Thiamine biosynthesis</keyword>
<dbReference type="CDD" id="cd01170">
    <property type="entry name" value="THZ_kinase"/>
    <property type="match status" value="1"/>
</dbReference>
<dbReference type="Gene3D" id="3.40.1190.20">
    <property type="match status" value="1"/>
</dbReference>
<evidence type="ECO:0000256" key="11">
    <source>
        <dbReference type="HAMAP-Rule" id="MF_00228"/>
    </source>
</evidence>
<dbReference type="OrthoDB" id="9778146at2"/>
<organism evidence="12 13">
    <name type="scientific">Bacteroides coprosuis DSM 18011</name>
    <dbReference type="NCBI Taxonomy" id="679937"/>
    <lineage>
        <taxon>Bacteria</taxon>
        <taxon>Pseudomonadati</taxon>
        <taxon>Bacteroidota</taxon>
        <taxon>Bacteroidia</taxon>
        <taxon>Bacteroidales</taxon>
        <taxon>Bacteroidaceae</taxon>
        <taxon>Bacteroides</taxon>
    </lineage>
</organism>